<name>A0A8J7SCB0_9RHOB</name>
<dbReference type="InterPro" id="IPR052905">
    <property type="entry name" value="LD-transpeptidase_YkuD-like"/>
</dbReference>
<dbReference type="PROSITE" id="PS52029">
    <property type="entry name" value="LD_TPASE"/>
    <property type="match status" value="1"/>
</dbReference>
<protein>
    <submittedName>
        <fullName evidence="9">L,D-transpeptidase family protein</fullName>
    </submittedName>
</protein>
<keyword evidence="10" id="KW-1185">Reference proteome</keyword>
<organism evidence="9 10">
    <name type="scientific">Thermohalobaculum xanthum</name>
    <dbReference type="NCBI Taxonomy" id="2753746"/>
    <lineage>
        <taxon>Bacteria</taxon>
        <taxon>Pseudomonadati</taxon>
        <taxon>Pseudomonadota</taxon>
        <taxon>Alphaproteobacteria</taxon>
        <taxon>Rhodobacterales</taxon>
        <taxon>Paracoccaceae</taxon>
        <taxon>Thermohalobaculum</taxon>
    </lineage>
</organism>
<dbReference type="InterPro" id="IPR005490">
    <property type="entry name" value="LD_TPept_cat_dom"/>
</dbReference>
<dbReference type="GO" id="GO:0016740">
    <property type="term" value="F:transferase activity"/>
    <property type="evidence" value="ECO:0007669"/>
    <property type="project" value="UniProtKB-KW"/>
</dbReference>
<evidence type="ECO:0000256" key="1">
    <source>
        <dbReference type="ARBA" id="ARBA00004752"/>
    </source>
</evidence>
<keyword evidence="3" id="KW-0808">Transferase</keyword>
<dbReference type="AlphaFoldDB" id="A0A8J7SCB0"/>
<dbReference type="InterPro" id="IPR038063">
    <property type="entry name" value="Transpep_catalytic_dom"/>
</dbReference>
<keyword evidence="6 7" id="KW-0961">Cell wall biogenesis/degradation</keyword>
<dbReference type="CDD" id="cd16913">
    <property type="entry name" value="YkuD_like"/>
    <property type="match status" value="1"/>
</dbReference>
<feature type="active site" description="Proton donor/acceptor" evidence="7">
    <location>
        <position position="145"/>
    </location>
</feature>
<dbReference type="UniPathway" id="UPA00219"/>
<dbReference type="GO" id="GO:0071555">
    <property type="term" value="P:cell wall organization"/>
    <property type="evidence" value="ECO:0007669"/>
    <property type="project" value="UniProtKB-UniRule"/>
</dbReference>
<dbReference type="GO" id="GO:0009252">
    <property type="term" value="P:peptidoglycan biosynthetic process"/>
    <property type="evidence" value="ECO:0007669"/>
    <property type="project" value="UniProtKB-UniPathway"/>
</dbReference>
<dbReference type="GO" id="GO:0004180">
    <property type="term" value="F:carboxypeptidase activity"/>
    <property type="evidence" value="ECO:0007669"/>
    <property type="project" value="UniProtKB-ARBA"/>
</dbReference>
<dbReference type="GO" id="GO:0008360">
    <property type="term" value="P:regulation of cell shape"/>
    <property type="evidence" value="ECO:0007669"/>
    <property type="project" value="UniProtKB-UniRule"/>
</dbReference>
<comment type="similarity">
    <text evidence="2">Belongs to the YkuD family.</text>
</comment>
<dbReference type="SUPFAM" id="SSF141523">
    <property type="entry name" value="L,D-transpeptidase catalytic domain-like"/>
    <property type="match status" value="1"/>
</dbReference>
<gene>
    <name evidence="9" type="ORF">H0I76_05290</name>
</gene>
<keyword evidence="4 7" id="KW-0133">Cell shape</keyword>
<proteinExistence type="inferred from homology"/>
<dbReference type="PANTHER" id="PTHR41533:SF2">
    <property type="entry name" value="BLR7131 PROTEIN"/>
    <property type="match status" value="1"/>
</dbReference>
<feature type="domain" description="L,D-TPase catalytic" evidence="8">
    <location>
        <begin position="54"/>
        <end position="205"/>
    </location>
</feature>
<dbReference type="PANTHER" id="PTHR41533">
    <property type="entry name" value="L,D-TRANSPEPTIDASE HI_1667-RELATED"/>
    <property type="match status" value="1"/>
</dbReference>
<keyword evidence="5 7" id="KW-0573">Peptidoglycan synthesis</keyword>
<dbReference type="Pfam" id="PF03734">
    <property type="entry name" value="YkuD"/>
    <property type="match status" value="1"/>
</dbReference>
<evidence type="ECO:0000313" key="9">
    <source>
        <dbReference type="EMBL" id="MBK0398593.1"/>
    </source>
</evidence>
<evidence type="ECO:0000256" key="6">
    <source>
        <dbReference type="ARBA" id="ARBA00023316"/>
    </source>
</evidence>
<evidence type="ECO:0000256" key="4">
    <source>
        <dbReference type="ARBA" id="ARBA00022960"/>
    </source>
</evidence>
<dbReference type="Proteomes" id="UP000655420">
    <property type="component" value="Unassembled WGS sequence"/>
</dbReference>
<comment type="caution">
    <text evidence="9">The sequence shown here is derived from an EMBL/GenBank/DDBJ whole genome shotgun (WGS) entry which is preliminary data.</text>
</comment>
<comment type="pathway">
    <text evidence="1 7">Cell wall biogenesis; peptidoglycan biosynthesis.</text>
</comment>
<evidence type="ECO:0000313" key="10">
    <source>
        <dbReference type="Proteomes" id="UP000655420"/>
    </source>
</evidence>
<reference evidence="9" key="1">
    <citation type="submission" date="2020-12" db="EMBL/GenBank/DDBJ databases">
        <title>Bacterial taxonomy.</title>
        <authorList>
            <person name="Pan X."/>
        </authorList>
    </citation>
    <scope>NUCLEOTIDE SEQUENCE</scope>
    <source>
        <strain evidence="9">M0105</strain>
    </source>
</reference>
<evidence type="ECO:0000256" key="7">
    <source>
        <dbReference type="PROSITE-ProRule" id="PRU01373"/>
    </source>
</evidence>
<evidence type="ECO:0000256" key="3">
    <source>
        <dbReference type="ARBA" id="ARBA00022679"/>
    </source>
</evidence>
<feature type="active site" description="Nucleophile" evidence="7">
    <location>
        <position position="164"/>
    </location>
</feature>
<evidence type="ECO:0000259" key="8">
    <source>
        <dbReference type="PROSITE" id="PS52029"/>
    </source>
</evidence>
<dbReference type="Gene3D" id="2.40.440.10">
    <property type="entry name" value="L,D-transpeptidase catalytic domain-like"/>
    <property type="match status" value="1"/>
</dbReference>
<dbReference type="EMBL" id="JAEHHL010000002">
    <property type="protein sequence ID" value="MBK0398593.1"/>
    <property type="molecule type" value="Genomic_DNA"/>
</dbReference>
<evidence type="ECO:0000256" key="2">
    <source>
        <dbReference type="ARBA" id="ARBA00005992"/>
    </source>
</evidence>
<accession>A0A8J7SCB0</accession>
<sequence>MLCMLVLLGPGCSTDQETANLPPAAEVKAPPVASPFQQELDRLGVPLRLPARGKAIVVNIPAFELIAFRDGMPELRSRVIVGSPRNPTPVVETHVSAVRFRPRWRPTPSMIASGEYADKIWPPGRKNPLGLAAIRLGEGFLIYLHDTNRRSLFEREARALSHGCIRVQRWDELIGWVLDIDLDEVHRHANGRRTFDVQADPIPVYLGYFLRFPQGDGAVAEFADVYRLGTSLGPQRDATYAASDATCAGG</sequence>
<evidence type="ECO:0000256" key="5">
    <source>
        <dbReference type="ARBA" id="ARBA00022984"/>
    </source>
</evidence>